<dbReference type="RefSeq" id="WP_222707148.1">
    <property type="nucleotide sequence ID" value="NZ_RCNL01000291.1"/>
</dbReference>
<sequence>IVPMNIVGAVTERLTKPWEGEGPLDQMTFSTAARVMRVLVRKRLLANGTADLVAVSAHVAEDQNRD</sequence>
<protein>
    <submittedName>
        <fullName evidence="1">Uncharacterized protein</fullName>
    </submittedName>
</protein>
<accession>A0ABY3L8Q1</accession>
<proteinExistence type="predicted"/>
<keyword evidence="2" id="KW-1185">Reference proteome</keyword>
<organism evidence="1 2">
    <name type="scientific">Pantoea vagans</name>
    <dbReference type="NCBI Taxonomy" id="470934"/>
    <lineage>
        <taxon>Bacteria</taxon>
        <taxon>Pseudomonadati</taxon>
        <taxon>Pseudomonadota</taxon>
        <taxon>Gammaproteobacteria</taxon>
        <taxon>Enterobacterales</taxon>
        <taxon>Erwiniaceae</taxon>
        <taxon>Pantoea</taxon>
    </lineage>
</organism>
<evidence type="ECO:0000313" key="2">
    <source>
        <dbReference type="Proteomes" id="UP000426772"/>
    </source>
</evidence>
<gene>
    <name evidence="1" type="ORF">D9O29_24305</name>
</gene>
<dbReference type="EMBL" id="RCNL01000291">
    <property type="protein sequence ID" value="TXL64103.1"/>
    <property type="molecule type" value="Genomic_DNA"/>
</dbReference>
<comment type="caution">
    <text evidence="1">The sequence shown here is derived from an EMBL/GenBank/DDBJ whole genome shotgun (WGS) entry which is preliminary data.</text>
</comment>
<evidence type="ECO:0000313" key="1">
    <source>
        <dbReference type="EMBL" id="TXL64103.1"/>
    </source>
</evidence>
<dbReference type="Proteomes" id="UP000426772">
    <property type="component" value="Unassembled WGS sequence"/>
</dbReference>
<reference evidence="1 2" key="1">
    <citation type="submission" date="2018-10" db="EMBL/GenBank/DDBJ databases">
        <title>Draft genome sequence of Pantoea vagans isolated from corpses of the sugarcane aphid Melanaphis sacchari Zehntner.</title>
        <authorList>
            <person name="Toledo E."/>
            <person name="Pena G."/>
            <person name="Lozano L."/>
        </authorList>
    </citation>
    <scope>NUCLEOTIDE SEQUENCE [LARGE SCALE GENOMIC DNA]</scope>
    <source>
        <strain evidence="1 2">ET-90</strain>
    </source>
</reference>
<name>A0ABY3L8Q1_9GAMM</name>
<feature type="non-terminal residue" evidence="1">
    <location>
        <position position="1"/>
    </location>
</feature>